<sequence>MLRRTFLMSSAALPLAAPAFAQANPMMVRELYERDGSLTQWALDNEGRRVRFRGFMAPPLKAEAQFFVLTQRPMAVCPFCETAAEWPDDIMAIYTKRVVDPVYYTVGIEVEGVLEIGEYRDPDTGFLSLVRLSDATYG</sequence>
<name>A0A3N2R605_9RHOB</name>
<dbReference type="Proteomes" id="UP000268016">
    <property type="component" value="Unassembled WGS sequence"/>
</dbReference>
<reference evidence="2 3" key="1">
    <citation type="submission" date="2018-10" db="EMBL/GenBank/DDBJ databases">
        <title>Histidinibacterium lentulum gen. nov., sp. nov., a marine bacterium from the culture broth of Picochlorum sp. 122.</title>
        <authorList>
            <person name="Wang G."/>
        </authorList>
    </citation>
    <scope>NUCLEOTIDE SEQUENCE [LARGE SCALE GENOMIC DNA]</scope>
    <source>
        <strain evidence="2 3">B17</strain>
    </source>
</reference>
<accession>A0A3N2R605</accession>
<dbReference type="RefSeq" id="WP_123641476.1">
    <property type="nucleotide sequence ID" value="NZ_ML119083.1"/>
</dbReference>
<feature type="signal peptide" evidence="1">
    <location>
        <begin position="1"/>
        <end position="23"/>
    </location>
</feature>
<dbReference type="AlphaFoldDB" id="A0A3N2R605"/>
<evidence type="ECO:0000313" key="2">
    <source>
        <dbReference type="EMBL" id="ROU02925.1"/>
    </source>
</evidence>
<dbReference type="OrthoDB" id="2583024at2"/>
<dbReference type="EMBL" id="RDRB01000003">
    <property type="protein sequence ID" value="ROU02925.1"/>
    <property type="molecule type" value="Genomic_DNA"/>
</dbReference>
<evidence type="ECO:0000313" key="3">
    <source>
        <dbReference type="Proteomes" id="UP000268016"/>
    </source>
</evidence>
<gene>
    <name evidence="2" type="ORF">EAT49_06395</name>
</gene>
<evidence type="ECO:0000256" key="1">
    <source>
        <dbReference type="SAM" id="SignalP"/>
    </source>
</evidence>
<organism evidence="2 3">
    <name type="scientific">Histidinibacterium lentulum</name>
    <dbReference type="NCBI Taxonomy" id="2480588"/>
    <lineage>
        <taxon>Bacteria</taxon>
        <taxon>Pseudomonadati</taxon>
        <taxon>Pseudomonadota</taxon>
        <taxon>Alphaproteobacteria</taxon>
        <taxon>Rhodobacterales</taxon>
        <taxon>Paracoccaceae</taxon>
        <taxon>Histidinibacterium</taxon>
    </lineage>
</organism>
<protein>
    <recommendedName>
        <fullName evidence="4">DUF3299 domain-containing protein</fullName>
    </recommendedName>
</protein>
<feature type="chain" id="PRO_5018286155" description="DUF3299 domain-containing protein" evidence="1">
    <location>
        <begin position="24"/>
        <end position="138"/>
    </location>
</feature>
<comment type="caution">
    <text evidence="2">The sequence shown here is derived from an EMBL/GenBank/DDBJ whole genome shotgun (WGS) entry which is preliminary data.</text>
</comment>
<keyword evidence="1" id="KW-0732">Signal</keyword>
<proteinExistence type="predicted"/>
<evidence type="ECO:0008006" key="4">
    <source>
        <dbReference type="Google" id="ProtNLM"/>
    </source>
</evidence>
<keyword evidence="3" id="KW-1185">Reference proteome</keyword>